<sequence>MLSALLILGCQLRMDDRQSAQQLVANSQRIVFLGDSTTYQGHVVAHLDALLRAKFPQQQFEIINLGLSSETVSGLSEAGHANGKFSRPVLSERLSRVLEQTQPDLVIATYGINCGIYQDYSAQHFALYQQGITDLHRQVVARGIDIIHLTSPIYDAQSGTVAPSTYNQNVLKPQRDWLLAQAEHGWLVADLWGAMQNKLDTQRQLEPSYRLQTDGIHLNDAGAWLWSQTLFEFLGFSQAAQSANVREMLKPYYRQPDQVVKLHKQKMRLQRDAWLNTTGHLRPNLPIGLPLQQAQQQVLLLNQQIDSKLIRL</sequence>
<dbReference type="InterPro" id="IPR013830">
    <property type="entry name" value="SGNH_hydro"/>
</dbReference>
<dbReference type="PANTHER" id="PTHR30383:SF5">
    <property type="entry name" value="SGNH HYDROLASE-TYPE ESTERASE DOMAIN-CONTAINING PROTEIN"/>
    <property type="match status" value="1"/>
</dbReference>
<dbReference type="PANTHER" id="PTHR30383">
    <property type="entry name" value="THIOESTERASE 1/PROTEASE 1/LYSOPHOSPHOLIPASE L1"/>
    <property type="match status" value="1"/>
</dbReference>
<dbReference type="CDD" id="cd01834">
    <property type="entry name" value="SGNH_hydrolase_like_2"/>
    <property type="match status" value="1"/>
</dbReference>
<dbReference type="Pfam" id="PF13472">
    <property type="entry name" value="Lipase_GDSL_2"/>
    <property type="match status" value="1"/>
</dbReference>
<protein>
    <recommendedName>
        <fullName evidence="1">SGNH hydrolase-type esterase domain-containing protein</fullName>
    </recommendedName>
</protein>
<evidence type="ECO:0000313" key="3">
    <source>
        <dbReference type="Proteomes" id="UP000244441"/>
    </source>
</evidence>
<accession>A0A2S0VW21</accession>
<name>A0A2S0VW21_9ALTE</name>
<dbReference type="InterPro" id="IPR051532">
    <property type="entry name" value="Ester_Hydrolysis_Enzymes"/>
</dbReference>
<keyword evidence="3" id="KW-1185">Reference proteome</keyword>
<dbReference type="EMBL" id="CP026604">
    <property type="protein sequence ID" value="AWB68408.1"/>
    <property type="molecule type" value="Genomic_DNA"/>
</dbReference>
<reference evidence="2 3" key="1">
    <citation type="submission" date="2018-01" db="EMBL/GenBank/DDBJ databases">
        <title>Genome sequence of a Cantenovulum-like bacteria.</title>
        <authorList>
            <person name="Tan W.R."/>
            <person name="Lau N.-S."/>
            <person name="Go F."/>
            <person name="Amirul A.-A.A."/>
        </authorList>
    </citation>
    <scope>NUCLEOTIDE SEQUENCE [LARGE SCALE GENOMIC DNA]</scope>
    <source>
        <strain evidence="2 3">CCB-QB4</strain>
    </source>
</reference>
<feature type="domain" description="SGNH hydrolase-type esterase" evidence="1">
    <location>
        <begin position="32"/>
        <end position="224"/>
    </location>
</feature>
<evidence type="ECO:0000259" key="1">
    <source>
        <dbReference type="Pfam" id="PF13472"/>
    </source>
</evidence>
<dbReference type="KEGG" id="cate:C2869_19240"/>
<dbReference type="InterPro" id="IPR036514">
    <property type="entry name" value="SGNH_hydro_sf"/>
</dbReference>
<dbReference type="Gene3D" id="3.40.50.1110">
    <property type="entry name" value="SGNH hydrolase"/>
    <property type="match status" value="1"/>
</dbReference>
<dbReference type="SUPFAM" id="SSF52266">
    <property type="entry name" value="SGNH hydrolase"/>
    <property type="match status" value="1"/>
</dbReference>
<gene>
    <name evidence="2" type="ORF">C2869_19240</name>
</gene>
<dbReference type="AlphaFoldDB" id="A0A2S0VW21"/>
<dbReference type="Proteomes" id="UP000244441">
    <property type="component" value="Chromosome"/>
</dbReference>
<proteinExistence type="predicted"/>
<evidence type="ECO:0000313" key="2">
    <source>
        <dbReference type="EMBL" id="AWB68408.1"/>
    </source>
</evidence>
<dbReference type="GO" id="GO:0004622">
    <property type="term" value="F:phosphatidylcholine lysophospholipase activity"/>
    <property type="evidence" value="ECO:0007669"/>
    <property type="project" value="TreeGrafter"/>
</dbReference>
<organism evidence="2 3">
    <name type="scientific">Saccharobesus litoralis</name>
    <dbReference type="NCBI Taxonomy" id="2172099"/>
    <lineage>
        <taxon>Bacteria</taxon>
        <taxon>Pseudomonadati</taxon>
        <taxon>Pseudomonadota</taxon>
        <taxon>Gammaproteobacteria</taxon>
        <taxon>Alteromonadales</taxon>
        <taxon>Alteromonadaceae</taxon>
        <taxon>Saccharobesus</taxon>
    </lineage>
</organism>